<feature type="domain" description="Glucan biosynthesis periplasmic MdoG C-terminal" evidence="7">
    <location>
        <begin position="75"/>
        <end position="551"/>
    </location>
</feature>
<feature type="compositionally biased region" description="Low complexity" evidence="6">
    <location>
        <begin position="46"/>
        <end position="58"/>
    </location>
</feature>
<comment type="pathway">
    <text evidence="2">Glycan metabolism; osmoregulated periplasmic glucan (OPG) biosynthesis.</text>
</comment>
<evidence type="ECO:0000313" key="8">
    <source>
        <dbReference type="EMBL" id="MCW1932343.1"/>
    </source>
</evidence>
<name>A0ABT3GXR9_9RHOB</name>
<comment type="caution">
    <text evidence="8">The sequence shown here is derived from an EMBL/GenBank/DDBJ whole genome shotgun (WGS) entry which is preliminary data.</text>
</comment>
<dbReference type="PANTHER" id="PTHR30504">
    <property type="entry name" value="GLUCANS BIOSYNTHESIS PROTEIN"/>
    <property type="match status" value="1"/>
</dbReference>
<keyword evidence="5" id="KW-0574">Periplasm</keyword>
<dbReference type="InterPro" id="IPR006311">
    <property type="entry name" value="TAT_signal"/>
</dbReference>
<organism evidence="8 9">
    <name type="scientific">Pararhodobacter zhoushanensis</name>
    <dbReference type="NCBI Taxonomy" id="2479545"/>
    <lineage>
        <taxon>Bacteria</taxon>
        <taxon>Pseudomonadati</taxon>
        <taxon>Pseudomonadota</taxon>
        <taxon>Alphaproteobacteria</taxon>
        <taxon>Rhodobacterales</taxon>
        <taxon>Paracoccaceae</taxon>
        <taxon>Pararhodobacter</taxon>
    </lineage>
</organism>
<dbReference type="InterPro" id="IPR013783">
    <property type="entry name" value="Ig-like_fold"/>
</dbReference>
<dbReference type="InterPro" id="IPR011013">
    <property type="entry name" value="Gal_mutarotase_sf_dom"/>
</dbReference>
<comment type="subcellular location">
    <subcellularLocation>
        <location evidence="1">Periplasm</location>
    </subcellularLocation>
</comment>
<feature type="compositionally biased region" description="Pro residues" evidence="6">
    <location>
        <begin position="59"/>
        <end position="69"/>
    </location>
</feature>
<dbReference type="EMBL" id="JAPDFL010000001">
    <property type="protein sequence ID" value="MCW1932343.1"/>
    <property type="molecule type" value="Genomic_DNA"/>
</dbReference>
<keyword evidence="9" id="KW-1185">Reference proteome</keyword>
<dbReference type="InterPro" id="IPR007444">
    <property type="entry name" value="Glucan_biosyn_MdoG_C"/>
</dbReference>
<feature type="region of interest" description="Disordered" evidence="6">
    <location>
        <begin position="46"/>
        <end position="69"/>
    </location>
</feature>
<evidence type="ECO:0000256" key="4">
    <source>
        <dbReference type="ARBA" id="ARBA00015376"/>
    </source>
</evidence>
<evidence type="ECO:0000313" key="9">
    <source>
        <dbReference type="Proteomes" id="UP001208938"/>
    </source>
</evidence>
<dbReference type="Pfam" id="PF04349">
    <property type="entry name" value="MdoG"/>
    <property type="match status" value="1"/>
</dbReference>
<dbReference type="InterPro" id="IPR014718">
    <property type="entry name" value="GH-type_carb-bd"/>
</dbReference>
<dbReference type="SUPFAM" id="SSF74650">
    <property type="entry name" value="Galactose mutarotase-like"/>
    <property type="match status" value="1"/>
</dbReference>
<dbReference type="PROSITE" id="PS51318">
    <property type="entry name" value="TAT"/>
    <property type="match status" value="1"/>
</dbReference>
<evidence type="ECO:0000259" key="7">
    <source>
        <dbReference type="Pfam" id="PF04349"/>
    </source>
</evidence>
<dbReference type="SUPFAM" id="SSF81296">
    <property type="entry name" value="E set domains"/>
    <property type="match status" value="1"/>
</dbReference>
<dbReference type="PANTHER" id="PTHR30504:SF4">
    <property type="entry name" value="GLUCANS BIOSYNTHESIS PROTEIN G"/>
    <property type="match status" value="1"/>
</dbReference>
<evidence type="ECO:0000256" key="6">
    <source>
        <dbReference type="SAM" id="MobiDB-lite"/>
    </source>
</evidence>
<proteinExistence type="inferred from homology"/>
<dbReference type="InterPro" id="IPR014438">
    <property type="entry name" value="Glucan_biosyn_MdoG/MdoD"/>
</dbReference>
<evidence type="ECO:0000256" key="5">
    <source>
        <dbReference type="ARBA" id="ARBA00022764"/>
    </source>
</evidence>
<accession>A0ABT3GXR9</accession>
<evidence type="ECO:0000256" key="2">
    <source>
        <dbReference type="ARBA" id="ARBA00005001"/>
    </source>
</evidence>
<dbReference type="RefSeq" id="WP_264505357.1">
    <property type="nucleotide sequence ID" value="NZ_JAPDFL010000001.1"/>
</dbReference>
<dbReference type="InterPro" id="IPR014756">
    <property type="entry name" value="Ig_E-set"/>
</dbReference>
<evidence type="ECO:0000256" key="3">
    <source>
        <dbReference type="ARBA" id="ARBA00009284"/>
    </source>
</evidence>
<dbReference type="Proteomes" id="UP001208938">
    <property type="component" value="Unassembled WGS sequence"/>
</dbReference>
<dbReference type="Gene3D" id="2.70.98.10">
    <property type="match status" value="1"/>
</dbReference>
<evidence type="ECO:0000256" key="1">
    <source>
        <dbReference type="ARBA" id="ARBA00004418"/>
    </source>
</evidence>
<protein>
    <recommendedName>
        <fullName evidence="4">Glucans biosynthesis protein G</fullName>
    </recommendedName>
</protein>
<sequence length="554" mass="60396">MSKLSGHLTEALTTHYPSRRRFLAGLAGTVAATALLAPAHLRAQEVAPAEPAPEAAPVEPAPPAAPQPQPFSYEILTEAQRLASESAPPAPEAIEGFLADLDYDGYQRIRFRPARARWQEPAQNFRLHAFHLGWLFGEPVHIHEIVDGHALPMDFSTADFEYGGTLAESVPADAVMPGVAGFRLHTPLNRADIFDELIAFLGASYFRALGRGTVYGLSARGLAVNTALSGREEFPRFTDFWLERPLPGQTSVTLYAALASDSVTGAYRFVITPGENTVVEVTARLFLRADVAQLGLAPLTSMFLFGGADPGAFEDFRAAVHDSEYLVLNSREGDTYVRALNNPVRLASSYLRSDNPASFGLVQRSRDFGDYLDAQAHYESRPSLMVEPLGDWGRGSVRLVEIPSDLEGNDNIVAFWVPEGEFKQGNALELSYRLHWGRTPPGDRNVERATILRTRAGHGGVAGVAAAIDRRKFVIDFQGGLLGELSADADVSAQVSADRGVVTEAIVSKISGTEIWRLVLEVQSDPGAVVELRASVTGFDRVLTETWLYQWVRE</sequence>
<gene>
    <name evidence="8" type="ORF">OKW52_08750</name>
</gene>
<reference evidence="8 9" key="1">
    <citation type="submission" date="2022-10" db="EMBL/GenBank/DDBJ databases">
        <title>Pararhodobacter sp. nov., isolated from marine algae.</title>
        <authorList>
            <person name="Choi B.J."/>
            <person name="Kim J.M."/>
            <person name="Lee J.K."/>
            <person name="Choi D.G."/>
            <person name="Jeon C.O."/>
        </authorList>
    </citation>
    <scope>NUCLEOTIDE SEQUENCE [LARGE SCALE GENOMIC DNA]</scope>
    <source>
        <strain evidence="8 9">ZQ420</strain>
    </source>
</reference>
<dbReference type="PIRSF" id="PIRSF006281">
    <property type="entry name" value="MdoG"/>
    <property type="match status" value="1"/>
</dbReference>
<comment type="similarity">
    <text evidence="3">Belongs to the OpgD/OpgG family.</text>
</comment>
<dbReference type="Gene3D" id="2.60.40.10">
    <property type="entry name" value="Immunoglobulins"/>
    <property type="match status" value="1"/>
</dbReference>